<keyword evidence="4" id="KW-1185">Reference proteome</keyword>
<evidence type="ECO:0000313" key="3">
    <source>
        <dbReference type="EMBL" id="RAZ85412.1"/>
    </source>
</evidence>
<accession>A0A330HDN1</accession>
<dbReference type="Proteomes" id="UP000251558">
    <property type="component" value="Unassembled WGS sequence"/>
</dbReference>
<dbReference type="EMBL" id="QMBP01000020">
    <property type="protein sequence ID" value="RAZ85412.1"/>
    <property type="molecule type" value="Genomic_DNA"/>
</dbReference>
<comment type="caution">
    <text evidence="3">The sequence shown here is derived from an EMBL/GenBank/DDBJ whole genome shotgun (WGS) entry which is preliminary data.</text>
</comment>
<gene>
    <name evidence="3" type="ORF">DPM33_30010</name>
</gene>
<dbReference type="AlphaFoldDB" id="A0A330HDN1"/>
<feature type="chain" id="PRO_5016382407" evidence="2">
    <location>
        <begin position="29"/>
        <end position="159"/>
    </location>
</feature>
<feature type="signal peptide" evidence="2">
    <location>
        <begin position="1"/>
        <end position="28"/>
    </location>
</feature>
<protein>
    <submittedName>
        <fullName evidence="3">Uncharacterized protein</fullName>
    </submittedName>
</protein>
<reference evidence="3 4" key="2">
    <citation type="submission" date="2018-07" db="EMBL/GenBank/DDBJ databases">
        <title>Diversity of Mesorhizobium strains in Brazil.</title>
        <authorList>
            <person name="Helene L.C.F."/>
            <person name="Dall'Agnol R."/>
            <person name="Delamuta J.R.M."/>
            <person name="Hungria M."/>
        </authorList>
    </citation>
    <scope>NUCLEOTIDE SEQUENCE [LARGE SCALE GENOMIC DNA]</scope>
    <source>
        <strain evidence="3 4">AC99b</strain>
    </source>
</reference>
<feature type="region of interest" description="Disordered" evidence="1">
    <location>
        <begin position="107"/>
        <end position="129"/>
    </location>
</feature>
<name>A0A330HDN1_9HYPH</name>
<sequence length="159" mass="16880">MSIVKCSIFLILSAAVVFGGLQFAPALAAPASKFRTCSGIDGTFQIPASQKCPLSGYARADQPTKMDTDGRPMPATPAPRSSKFRTCSGFDGTFHVPVSQKCPLSGYAHGDQPTQMDARRSANPASAPQSLRYRNCSGIDGTFQVPVSQKCPLSGYAHY</sequence>
<feature type="region of interest" description="Disordered" evidence="1">
    <location>
        <begin position="60"/>
        <end position="82"/>
    </location>
</feature>
<keyword evidence="2" id="KW-0732">Signal</keyword>
<proteinExistence type="predicted"/>
<evidence type="ECO:0000313" key="4">
    <source>
        <dbReference type="Proteomes" id="UP000251558"/>
    </source>
</evidence>
<organism evidence="3 4">
    <name type="scientific">Mesorhizobium hawassense</name>
    <dbReference type="NCBI Taxonomy" id="1209954"/>
    <lineage>
        <taxon>Bacteria</taxon>
        <taxon>Pseudomonadati</taxon>
        <taxon>Pseudomonadota</taxon>
        <taxon>Alphaproteobacteria</taxon>
        <taxon>Hyphomicrobiales</taxon>
        <taxon>Phyllobacteriaceae</taxon>
        <taxon>Mesorhizobium</taxon>
    </lineage>
</organism>
<dbReference type="OrthoDB" id="8086835at2"/>
<evidence type="ECO:0000256" key="1">
    <source>
        <dbReference type="SAM" id="MobiDB-lite"/>
    </source>
</evidence>
<reference evidence="4" key="1">
    <citation type="submission" date="2018-06" db="EMBL/GenBank/DDBJ databases">
        <authorList>
            <person name="Helene L.C."/>
            <person name="Dall'Agnol R."/>
            <person name="Delamuta J.R."/>
            <person name="Hungria M."/>
        </authorList>
    </citation>
    <scope>NUCLEOTIDE SEQUENCE [LARGE SCALE GENOMIC DNA]</scope>
    <source>
        <strain evidence="4">AC99b</strain>
    </source>
</reference>
<evidence type="ECO:0000256" key="2">
    <source>
        <dbReference type="SAM" id="SignalP"/>
    </source>
</evidence>